<evidence type="ECO:0000256" key="1">
    <source>
        <dbReference type="ARBA" id="ARBA00008791"/>
    </source>
</evidence>
<dbReference type="Pfam" id="PF00582">
    <property type="entry name" value="Usp"/>
    <property type="match status" value="1"/>
</dbReference>
<dbReference type="PANTHER" id="PTHR46268">
    <property type="entry name" value="STRESS RESPONSE PROTEIN NHAX"/>
    <property type="match status" value="1"/>
</dbReference>
<dbReference type="InterPro" id="IPR006015">
    <property type="entry name" value="Universal_stress_UspA"/>
</dbReference>
<evidence type="ECO:0000313" key="3">
    <source>
        <dbReference type="EMBL" id="KMW60079.1"/>
    </source>
</evidence>
<dbReference type="InterPro" id="IPR006016">
    <property type="entry name" value="UspA"/>
</dbReference>
<protein>
    <submittedName>
        <fullName evidence="3">Universal stress family protein</fullName>
    </submittedName>
</protein>
<evidence type="ECO:0000259" key="2">
    <source>
        <dbReference type="Pfam" id="PF00582"/>
    </source>
</evidence>
<proteinExistence type="inferred from homology"/>
<dbReference type="CDD" id="cd00293">
    <property type="entry name" value="USP-like"/>
    <property type="match status" value="1"/>
</dbReference>
<organism evidence="3 4">
    <name type="scientific">Candidatus Rhodobacter oscarellae</name>
    <dbReference type="NCBI Taxonomy" id="1675527"/>
    <lineage>
        <taxon>Bacteria</taxon>
        <taxon>Pseudomonadati</taxon>
        <taxon>Pseudomonadota</taxon>
        <taxon>Alphaproteobacteria</taxon>
        <taxon>Rhodobacterales</taxon>
        <taxon>Rhodobacter group</taxon>
        <taxon>Rhodobacter</taxon>
    </lineage>
</organism>
<dbReference type="PRINTS" id="PR01438">
    <property type="entry name" value="UNVRSLSTRESS"/>
</dbReference>
<dbReference type="InterPro" id="IPR014729">
    <property type="entry name" value="Rossmann-like_a/b/a_fold"/>
</dbReference>
<reference evidence="3 4" key="1">
    <citation type="submission" date="2015-06" db="EMBL/GenBank/DDBJ databases">
        <title>Draft genome sequence of an Alphaproteobacteria species associated to the Mediterranean sponge Oscarella lobularis.</title>
        <authorList>
            <person name="Jourda C."/>
            <person name="Santini S."/>
            <person name="Claverie J.-M."/>
        </authorList>
    </citation>
    <scope>NUCLEOTIDE SEQUENCE [LARGE SCALE GENOMIC DNA]</scope>
    <source>
        <strain evidence="3">IGS</strain>
    </source>
</reference>
<comment type="similarity">
    <text evidence="1">Belongs to the universal stress protein A family.</text>
</comment>
<dbReference type="EMBL" id="LFTY01000001">
    <property type="protein sequence ID" value="KMW60079.1"/>
    <property type="molecule type" value="Genomic_DNA"/>
</dbReference>
<keyword evidence="4" id="KW-1185">Reference proteome</keyword>
<dbReference type="STRING" id="1675527.AIOL_000230"/>
<comment type="caution">
    <text evidence="3">The sequence shown here is derived from an EMBL/GenBank/DDBJ whole genome shotgun (WGS) entry which is preliminary data.</text>
</comment>
<evidence type="ECO:0000313" key="4">
    <source>
        <dbReference type="Proteomes" id="UP000037178"/>
    </source>
</evidence>
<dbReference type="PANTHER" id="PTHR46268:SF6">
    <property type="entry name" value="UNIVERSAL STRESS PROTEIN UP12"/>
    <property type="match status" value="1"/>
</dbReference>
<sequence length="135" mass="14582">MFNNILLPVLLSNPDDASDAAAKAQGLLAEGGKITLLHVIEPLPTYVEPYFPAEIHEQTFQAAKEQLKSIADRLDLKGTALVQGSVGRSIVAWAEENDADCIVMASHQPAFSDLFLGSSAAWVVRHARCSVLVLR</sequence>
<dbReference type="AlphaFoldDB" id="A0A0J9EED4"/>
<dbReference type="Proteomes" id="UP000037178">
    <property type="component" value="Unassembled WGS sequence"/>
</dbReference>
<accession>A0A0J9EED4</accession>
<dbReference type="SUPFAM" id="SSF52402">
    <property type="entry name" value="Adenine nucleotide alpha hydrolases-like"/>
    <property type="match status" value="1"/>
</dbReference>
<dbReference type="Gene3D" id="3.40.50.620">
    <property type="entry name" value="HUPs"/>
    <property type="match status" value="1"/>
</dbReference>
<dbReference type="RefSeq" id="WP_049641208.1">
    <property type="nucleotide sequence ID" value="NZ_LFTY01000001.1"/>
</dbReference>
<gene>
    <name evidence="3" type="ORF">AIOL_000230</name>
</gene>
<name>A0A0J9EED4_9RHOB</name>
<dbReference type="OrthoDB" id="9792500at2"/>
<dbReference type="PATRIC" id="fig|1675527.3.peg.272"/>
<feature type="domain" description="UspA" evidence="2">
    <location>
        <begin position="1"/>
        <end position="135"/>
    </location>
</feature>